<dbReference type="Proteomes" id="UP000050535">
    <property type="component" value="Unassembled WGS sequence"/>
</dbReference>
<dbReference type="Pfam" id="PF26072">
    <property type="entry name" value="DUF8029"/>
    <property type="match status" value="1"/>
</dbReference>
<dbReference type="EMBL" id="LGUC01000001">
    <property type="protein sequence ID" value="KPN30182.1"/>
    <property type="molecule type" value="Genomic_DNA"/>
</dbReference>
<reference evidence="3" key="1">
    <citation type="submission" date="2013-11" db="EMBL/GenBank/DDBJ databases">
        <authorList>
            <person name="Hoang H.T."/>
            <person name="Killian M.L."/>
            <person name="Madson D.M."/>
            <person name="Arruda P.H.E."/>
            <person name="Sun D."/>
            <person name="Schwartz K.J."/>
            <person name="Yoon K."/>
        </authorList>
    </citation>
    <scope>NUCLEOTIDE SEQUENCE [LARGE SCALE GENOMIC DNA]</scope>
    <source>
        <strain evidence="3">CDK2</strain>
    </source>
</reference>
<evidence type="ECO:0000313" key="3">
    <source>
        <dbReference type="Proteomes" id="UP000050535"/>
    </source>
</evidence>
<gene>
    <name evidence="2" type="ORF">SY89_00907</name>
</gene>
<protein>
    <recommendedName>
        <fullName evidence="4">Major facilitator superfamily (MFS) profile domain-containing protein</fullName>
    </recommendedName>
</protein>
<evidence type="ECO:0000256" key="1">
    <source>
        <dbReference type="SAM" id="Phobius"/>
    </source>
</evidence>
<dbReference type="InterPro" id="IPR058342">
    <property type="entry name" value="DUF8029"/>
</dbReference>
<feature type="transmembrane region" description="Helical" evidence="1">
    <location>
        <begin position="20"/>
        <end position="42"/>
    </location>
</feature>
<proteinExistence type="predicted"/>
<comment type="caution">
    <text evidence="2">The sequence shown here is derived from an EMBL/GenBank/DDBJ whole genome shotgun (WGS) entry which is preliminary data.</text>
</comment>
<name>A0A0P7GNH5_9EURY</name>
<organism evidence="2 3">
    <name type="scientific">Halolamina pelagica</name>
    <dbReference type="NCBI Taxonomy" id="699431"/>
    <lineage>
        <taxon>Archaea</taxon>
        <taxon>Methanobacteriati</taxon>
        <taxon>Methanobacteriota</taxon>
        <taxon>Stenosarchaea group</taxon>
        <taxon>Halobacteria</taxon>
        <taxon>Halobacteriales</taxon>
        <taxon>Haloferacaceae</taxon>
    </lineage>
</organism>
<keyword evidence="1" id="KW-0812">Transmembrane</keyword>
<keyword evidence="3" id="KW-1185">Reference proteome</keyword>
<dbReference type="STRING" id="699431.SY89_00907"/>
<evidence type="ECO:0000313" key="2">
    <source>
        <dbReference type="EMBL" id="KPN30182.1"/>
    </source>
</evidence>
<evidence type="ECO:0008006" key="4">
    <source>
        <dbReference type="Google" id="ProtNLM"/>
    </source>
</evidence>
<feature type="transmembrane region" description="Helical" evidence="1">
    <location>
        <begin position="49"/>
        <end position="67"/>
    </location>
</feature>
<keyword evidence="1" id="KW-1133">Transmembrane helix</keyword>
<dbReference type="AlphaFoldDB" id="A0A0P7GNH5"/>
<sequence>MSTTLPSASLALLQLPMGEGMLGQALLVLLAIAVVIVVGRVVLSIAWKLVLIASVVIGALWLVSTVLG</sequence>
<accession>A0A0P7GNH5</accession>
<dbReference type="RefSeq" id="WP_054583250.1">
    <property type="nucleotide sequence ID" value="NZ_LGUC01000001.1"/>
</dbReference>
<keyword evidence="1" id="KW-0472">Membrane</keyword>